<dbReference type="Gene3D" id="3.30.70.1050">
    <property type="entry name" value="Trigger factor ribosome-binding domain"/>
    <property type="match status" value="1"/>
</dbReference>
<dbReference type="InterPro" id="IPR027304">
    <property type="entry name" value="Trigger_fact/SurA_dom_sf"/>
</dbReference>
<evidence type="ECO:0000313" key="13">
    <source>
        <dbReference type="Proteomes" id="UP000184147"/>
    </source>
</evidence>
<dbReference type="PIRSF" id="PIRSF003095">
    <property type="entry name" value="Trigger_factor"/>
    <property type="match status" value="1"/>
</dbReference>
<keyword evidence="8" id="KW-0413">Isomerase</keyword>
<feature type="domain" description="Trigger factor ribosome-binding bacterial" evidence="10">
    <location>
        <begin position="1"/>
        <end position="145"/>
    </location>
</feature>
<dbReference type="Gene3D" id="1.10.3120.10">
    <property type="entry name" value="Trigger factor, C-terminal domain"/>
    <property type="match status" value="1"/>
</dbReference>
<evidence type="ECO:0000256" key="4">
    <source>
        <dbReference type="ARBA" id="ARBA00013194"/>
    </source>
</evidence>
<dbReference type="NCBIfam" id="TIGR00115">
    <property type="entry name" value="tig"/>
    <property type="match status" value="1"/>
</dbReference>
<organism evidence="12 13">
    <name type="scientific">Flavobacterium fontis</name>
    <dbReference type="NCBI Taxonomy" id="1124188"/>
    <lineage>
        <taxon>Bacteria</taxon>
        <taxon>Pseudomonadati</taxon>
        <taxon>Bacteroidota</taxon>
        <taxon>Flavobacteriia</taxon>
        <taxon>Flavobacteriales</taxon>
        <taxon>Flavobacteriaceae</taxon>
        <taxon>Flavobacterium</taxon>
    </lineage>
</organism>
<protein>
    <recommendedName>
        <fullName evidence="5">Trigger factor</fullName>
        <ecNumber evidence="4">5.2.1.8</ecNumber>
    </recommendedName>
    <alternativeName>
        <fullName evidence="9">PPIase</fullName>
    </alternativeName>
</protein>
<dbReference type="EMBL" id="FQVQ01000009">
    <property type="protein sequence ID" value="SHF44268.1"/>
    <property type="molecule type" value="Genomic_DNA"/>
</dbReference>
<evidence type="ECO:0000256" key="2">
    <source>
        <dbReference type="ARBA" id="ARBA00004496"/>
    </source>
</evidence>
<dbReference type="InterPro" id="IPR008880">
    <property type="entry name" value="Trigger_fac_C"/>
</dbReference>
<gene>
    <name evidence="12" type="ORF">SAMN05444377_10925</name>
</gene>
<dbReference type="InterPro" id="IPR008881">
    <property type="entry name" value="Trigger_fac_ribosome-bd_bac"/>
</dbReference>
<evidence type="ECO:0000256" key="8">
    <source>
        <dbReference type="ARBA" id="ARBA00023235"/>
    </source>
</evidence>
<comment type="similarity">
    <text evidence="3">Belongs to the FKBP-type PPIase family. Tig subfamily.</text>
</comment>
<dbReference type="SUPFAM" id="SSF102735">
    <property type="entry name" value="Trigger factor ribosome-binding domain"/>
    <property type="match status" value="1"/>
</dbReference>
<evidence type="ECO:0000256" key="6">
    <source>
        <dbReference type="ARBA" id="ARBA00023110"/>
    </source>
</evidence>
<dbReference type="PANTHER" id="PTHR30560">
    <property type="entry name" value="TRIGGER FACTOR CHAPERONE AND PEPTIDYL-PROLYL CIS/TRANS ISOMERASE"/>
    <property type="match status" value="1"/>
</dbReference>
<dbReference type="PANTHER" id="PTHR30560:SF3">
    <property type="entry name" value="TRIGGER FACTOR-LIKE PROTEIN TIG, CHLOROPLASTIC"/>
    <property type="match status" value="1"/>
</dbReference>
<dbReference type="GO" id="GO:0044183">
    <property type="term" value="F:protein folding chaperone"/>
    <property type="evidence" value="ECO:0007669"/>
    <property type="project" value="TreeGrafter"/>
</dbReference>
<evidence type="ECO:0000256" key="3">
    <source>
        <dbReference type="ARBA" id="ARBA00005464"/>
    </source>
</evidence>
<evidence type="ECO:0000256" key="5">
    <source>
        <dbReference type="ARBA" id="ARBA00016902"/>
    </source>
</evidence>
<dbReference type="GO" id="GO:0003755">
    <property type="term" value="F:peptidyl-prolyl cis-trans isomerase activity"/>
    <property type="evidence" value="ECO:0007669"/>
    <property type="project" value="UniProtKB-KW"/>
</dbReference>
<sequence>MNITRNNVDALNAVVTVEVNKSDYADKVQEVLTNYRKNASIPGFRKGAVPMTLIQKQYGKAVLLDEVNKLLQESLNNYLVEEKLDILGNPLPKVTEDFNWDTEDFKFEFELGLAPEFSVDLGAKTSVVKYNVVADDTMLNGQIARIQKQYGKVIAKDKVEEGNDVAGIFANEERGINNRTTLDLEDLADKKAVKAILGKKVGDVVTLKTKGLFNDDHKLMDVLNIGHDDVHGLDIEVTFTIDEVIGYEPATLDQELFDRLFGPKAVTSVDELKAKIKEDAERQFAQQADQKFLNDVTEFLVESTKFDLPAEFLKKWIQTTGENPISAEEAATEYERSEKGLRYQLIESKIMKDNNLQITFDELKDYTSGLIKQQMAQFGQMDPSDEDVQGIVARVMSNQDEVRRLSEQVMNQKMLDLFKNSVKAKTKEVNYEDFVKAMYGELKH</sequence>
<dbReference type="InterPro" id="IPR005215">
    <property type="entry name" value="Trig_fac"/>
</dbReference>
<dbReference type="GO" id="GO:0015031">
    <property type="term" value="P:protein transport"/>
    <property type="evidence" value="ECO:0007669"/>
    <property type="project" value="InterPro"/>
</dbReference>
<dbReference type="GO" id="GO:0043335">
    <property type="term" value="P:protein unfolding"/>
    <property type="evidence" value="ECO:0007669"/>
    <property type="project" value="TreeGrafter"/>
</dbReference>
<comment type="catalytic activity">
    <reaction evidence="1">
        <text>[protein]-peptidylproline (omega=180) = [protein]-peptidylproline (omega=0)</text>
        <dbReference type="Rhea" id="RHEA:16237"/>
        <dbReference type="Rhea" id="RHEA-COMP:10747"/>
        <dbReference type="Rhea" id="RHEA-COMP:10748"/>
        <dbReference type="ChEBI" id="CHEBI:83833"/>
        <dbReference type="ChEBI" id="CHEBI:83834"/>
        <dbReference type="EC" id="5.2.1.8"/>
    </reaction>
</comment>
<dbReference type="AlphaFoldDB" id="A0A1M5BP04"/>
<dbReference type="GO" id="GO:0051083">
    <property type="term" value="P:'de novo' cotranslational protein folding"/>
    <property type="evidence" value="ECO:0007669"/>
    <property type="project" value="TreeGrafter"/>
</dbReference>
<evidence type="ECO:0000256" key="9">
    <source>
        <dbReference type="ARBA" id="ARBA00029986"/>
    </source>
</evidence>
<keyword evidence="7" id="KW-0143">Chaperone</keyword>
<dbReference type="OrthoDB" id="9767721at2"/>
<proteinExistence type="inferred from homology"/>
<dbReference type="Pfam" id="PF05697">
    <property type="entry name" value="Trigger_N"/>
    <property type="match status" value="1"/>
</dbReference>
<dbReference type="GO" id="GO:0005737">
    <property type="term" value="C:cytoplasm"/>
    <property type="evidence" value="ECO:0007669"/>
    <property type="project" value="UniProtKB-SubCell"/>
</dbReference>
<evidence type="ECO:0000313" key="12">
    <source>
        <dbReference type="EMBL" id="SHF44268.1"/>
    </source>
</evidence>
<comment type="subcellular location">
    <subcellularLocation>
        <location evidence="2">Cytoplasm</location>
    </subcellularLocation>
</comment>
<dbReference type="Pfam" id="PF05698">
    <property type="entry name" value="Trigger_C"/>
    <property type="match status" value="1"/>
</dbReference>
<dbReference type="InterPro" id="IPR037041">
    <property type="entry name" value="Trigger_fac_C_sf"/>
</dbReference>
<dbReference type="STRING" id="1124188.SAMN05444377_10925"/>
<evidence type="ECO:0000259" key="10">
    <source>
        <dbReference type="Pfam" id="PF05697"/>
    </source>
</evidence>
<dbReference type="GO" id="GO:0043022">
    <property type="term" value="F:ribosome binding"/>
    <property type="evidence" value="ECO:0007669"/>
    <property type="project" value="TreeGrafter"/>
</dbReference>
<dbReference type="RefSeq" id="WP_073363413.1">
    <property type="nucleotide sequence ID" value="NZ_FQVQ01000009.1"/>
</dbReference>
<evidence type="ECO:0000256" key="1">
    <source>
        <dbReference type="ARBA" id="ARBA00000971"/>
    </source>
</evidence>
<dbReference type="EC" id="5.2.1.8" evidence="4"/>
<keyword evidence="6" id="KW-0697">Rotamase</keyword>
<accession>A0A1M5BP04</accession>
<reference evidence="12 13" key="1">
    <citation type="submission" date="2016-11" db="EMBL/GenBank/DDBJ databases">
        <authorList>
            <person name="Jaros S."/>
            <person name="Januszkiewicz K."/>
            <person name="Wedrychowicz H."/>
        </authorList>
    </citation>
    <scope>NUCLEOTIDE SEQUENCE [LARGE SCALE GENOMIC DNA]</scope>
    <source>
        <strain evidence="12 13">DSM 25660</strain>
    </source>
</reference>
<evidence type="ECO:0000259" key="11">
    <source>
        <dbReference type="Pfam" id="PF05698"/>
    </source>
</evidence>
<name>A0A1M5BP04_9FLAO</name>
<evidence type="ECO:0000256" key="7">
    <source>
        <dbReference type="ARBA" id="ARBA00023186"/>
    </source>
</evidence>
<feature type="domain" description="Trigger factor C-terminal" evidence="11">
    <location>
        <begin position="268"/>
        <end position="365"/>
    </location>
</feature>
<dbReference type="InterPro" id="IPR036611">
    <property type="entry name" value="Trigger_fac_ribosome-bd_sf"/>
</dbReference>
<keyword evidence="13" id="KW-1185">Reference proteome</keyword>
<dbReference type="Proteomes" id="UP000184147">
    <property type="component" value="Unassembled WGS sequence"/>
</dbReference>
<dbReference type="SUPFAM" id="SSF109998">
    <property type="entry name" value="Triger factor/SurA peptide-binding domain-like"/>
    <property type="match status" value="1"/>
</dbReference>